<feature type="transmembrane region" description="Helical" evidence="8">
    <location>
        <begin position="271"/>
        <end position="296"/>
    </location>
</feature>
<gene>
    <name evidence="9" type="ORF">ABE41_007790</name>
</gene>
<evidence type="ECO:0000256" key="3">
    <source>
        <dbReference type="ARBA" id="ARBA00022448"/>
    </source>
</evidence>
<evidence type="ECO:0000256" key="2">
    <source>
        <dbReference type="ARBA" id="ARBA00007998"/>
    </source>
</evidence>
<feature type="transmembrane region" description="Helical" evidence="8">
    <location>
        <begin position="36"/>
        <end position="57"/>
    </location>
</feature>
<dbReference type="Pfam" id="PF03845">
    <property type="entry name" value="Spore_permease"/>
    <property type="match status" value="1"/>
</dbReference>
<dbReference type="STRING" id="255247.ABE41_007790"/>
<dbReference type="InterPro" id="IPR004761">
    <property type="entry name" value="Spore_GerAB"/>
</dbReference>
<feature type="transmembrane region" description="Helical" evidence="8">
    <location>
        <begin position="218"/>
        <end position="251"/>
    </location>
</feature>
<evidence type="ECO:0000313" key="10">
    <source>
        <dbReference type="Proteomes" id="UP000077412"/>
    </source>
</evidence>
<evidence type="ECO:0000256" key="1">
    <source>
        <dbReference type="ARBA" id="ARBA00004141"/>
    </source>
</evidence>
<keyword evidence="6 8" id="KW-1133">Transmembrane helix</keyword>
<keyword evidence="10" id="KW-1185">Reference proteome</keyword>
<evidence type="ECO:0000256" key="4">
    <source>
        <dbReference type="ARBA" id="ARBA00022544"/>
    </source>
</evidence>
<evidence type="ECO:0000256" key="5">
    <source>
        <dbReference type="ARBA" id="ARBA00022692"/>
    </source>
</evidence>
<dbReference type="PANTHER" id="PTHR34975:SF2">
    <property type="entry name" value="SPORE GERMINATION PROTEIN A2"/>
    <property type="match status" value="1"/>
</dbReference>
<reference evidence="9 10" key="1">
    <citation type="submission" date="2016-08" db="EMBL/GenBank/DDBJ databases">
        <title>Complete genome sequence of Fictibacillus arsenicus G25-54, a strain with toxicity to nematodes and a potential arsenic-resistance activity.</title>
        <authorList>
            <person name="Zheng Z."/>
        </authorList>
    </citation>
    <scope>NUCLEOTIDE SEQUENCE [LARGE SCALE GENOMIC DNA]</scope>
    <source>
        <strain evidence="9 10">G25-54</strain>
    </source>
</reference>
<sequence length="374" mass="41174">MKTYKIDLQQYFILIVLFELGSAILVGLGMNAGRDAWIAILFGMFAGMILFVGYFFLYKQFPEMSLTQYIQVLFGKYVGKFFGFCYMLYFLYLASRVLRDFGSLLLSAVFVQTPIIVVNTLMVATIVYVLKLGFEVLARTGEIFFGLVGLVGITLAVLVLSADLMEYNYLLPIFGDGVIPVLKAAFPVTPTFPFGEMIVFTMLLPYLKVKNKNKALKVGLLGMGVSGIVLSTTIAMDIAVLGGHVATHVYFPLLAAVAKINLGEFIQRLDALVVFTLIIGGFFKVAVFLYVSVKAAQDVFGVKEETTIIGPIGVVVILSSIGIASNYVEHINEGLNVVPQFIHIPFQVVLPAIFIIVFLIRRKQLKHFASSSSS</sequence>
<dbReference type="PANTHER" id="PTHR34975">
    <property type="entry name" value="SPORE GERMINATION PROTEIN A2"/>
    <property type="match status" value="1"/>
</dbReference>
<dbReference type="OrthoDB" id="1891864at2"/>
<dbReference type="NCBIfam" id="TIGR00912">
    <property type="entry name" value="2A0309"/>
    <property type="match status" value="1"/>
</dbReference>
<comment type="similarity">
    <text evidence="2">Belongs to the amino acid-polyamine-organocation (APC) superfamily. Spore germination protein (SGP) (TC 2.A.3.9) family.</text>
</comment>
<keyword evidence="7 8" id="KW-0472">Membrane</keyword>
<feature type="transmembrane region" description="Helical" evidence="8">
    <location>
        <begin position="142"/>
        <end position="164"/>
    </location>
</feature>
<keyword evidence="5 8" id="KW-0812">Transmembrane</keyword>
<dbReference type="RefSeq" id="WP_066288456.1">
    <property type="nucleotide sequence ID" value="NZ_CP016761.1"/>
</dbReference>
<name>A0A1B1Z359_9BACL</name>
<proteinExistence type="inferred from homology"/>
<comment type="subcellular location">
    <subcellularLocation>
        <location evidence="1">Membrane</location>
        <topology evidence="1">Multi-pass membrane protein</topology>
    </subcellularLocation>
</comment>
<evidence type="ECO:0000256" key="8">
    <source>
        <dbReference type="SAM" id="Phobius"/>
    </source>
</evidence>
<protein>
    <submittedName>
        <fullName evidence="9">Uncharacterized protein</fullName>
    </submittedName>
</protein>
<dbReference type="KEGG" id="far:ABE41_007790"/>
<feature type="transmembrane region" description="Helical" evidence="8">
    <location>
        <begin position="69"/>
        <end position="92"/>
    </location>
</feature>
<evidence type="ECO:0000256" key="6">
    <source>
        <dbReference type="ARBA" id="ARBA00022989"/>
    </source>
</evidence>
<feature type="transmembrane region" description="Helical" evidence="8">
    <location>
        <begin position="12"/>
        <end position="30"/>
    </location>
</feature>
<feature type="transmembrane region" description="Helical" evidence="8">
    <location>
        <begin position="340"/>
        <end position="360"/>
    </location>
</feature>
<dbReference type="Proteomes" id="UP000077412">
    <property type="component" value="Chromosome"/>
</dbReference>
<dbReference type="AlphaFoldDB" id="A0A1B1Z359"/>
<dbReference type="GO" id="GO:0009847">
    <property type="term" value="P:spore germination"/>
    <property type="evidence" value="ECO:0007669"/>
    <property type="project" value="InterPro"/>
</dbReference>
<dbReference type="EMBL" id="CP016761">
    <property type="protein sequence ID" value="ANX11907.1"/>
    <property type="molecule type" value="Genomic_DNA"/>
</dbReference>
<feature type="transmembrane region" description="Helical" evidence="8">
    <location>
        <begin position="308"/>
        <end position="328"/>
    </location>
</feature>
<keyword evidence="3" id="KW-0813">Transport</keyword>
<evidence type="ECO:0000256" key="7">
    <source>
        <dbReference type="ARBA" id="ARBA00023136"/>
    </source>
</evidence>
<feature type="transmembrane region" description="Helical" evidence="8">
    <location>
        <begin position="104"/>
        <end position="130"/>
    </location>
</feature>
<feature type="transmembrane region" description="Helical" evidence="8">
    <location>
        <begin position="184"/>
        <end position="206"/>
    </location>
</feature>
<dbReference type="GO" id="GO:0016020">
    <property type="term" value="C:membrane"/>
    <property type="evidence" value="ECO:0007669"/>
    <property type="project" value="UniProtKB-SubCell"/>
</dbReference>
<organism evidence="9 10">
    <name type="scientific">Fictibacillus arsenicus</name>
    <dbReference type="NCBI Taxonomy" id="255247"/>
    <lineage>
        <taxon>Bacteria</taxon>
        <taxon>Bacillati</taxon>
        <taxon>Bacillota</taxon>
        <taxon>Bacilli</taxon>
        <taxon>Bacillales</taxon>
        <taxon>Fictibacillaceae</taxon>
        <taxon>Fictibacillus</taxon>
    </lineage>
</organism>
<keyword evidence="4" id="KW-0309">Germination</keyword>
<accession>A0A1B1Z359</accession>
<evidence type="ECO:0000313" key="9">
    <source>
        <dbReference type="EMBL" id="ANX11907.1"/>
    </source>
</evidence>